<organism evidence="3 4">
    <name type="scientific">Gryllus longicercus</name>
    <dbReference type="NCBI Taxonomy" id="2509291"/>
    <lineage>
        <taxon>Eukaryota</taxon>
        <taxon>Metazoa</taxon>
        <taxon>Ecdysozoa</taxon>
        <taxon>Arthropoda</taxon>
        <taxon>Hexapoda</taxon>
        <taxon>Insecta</taxon>
        <taxon>Pterygota</taxon>
        <taxon>Neoptera</taxon>
        <taxon>Polyneoptera</taxon>
        <taxon>Orthoptera</taxon>
        <taxon>Ensifera</taxon>
        <taxon>Gryllidea</taxon>
        <taxon>Grylloidea</taxon>
        <taxon>Gryllidae</taxon>
        <taxon>Gryllinae</taxon>
        <taxon>Gryllus</taxon>
    </lineage>
</organism>
<dbReference type="SUPFAM" id="SSF89733">
    <property type="entry name" value="L-sulfolactate dehydrogenase-like"/>
    <property type="match status" value="1"/>
</dbReference>
<dbReference type="InterPro" id="IPR036111">
    <property type="entry name" value="Mal/L-sulfo/L-lacto_DH-like_sf"/>
</dbReference>
<gene>
    <name evidence="3" type="ORF">R5R35_009283</name>
</gene>
<reference evidence="3 4" key="1">
    <citation type="submission" date="2024-03" db="EMBL/GenBank/DDBJ databases">
        <title>The genome assembly and annotation of the cricket Gryllus longicercus Weissman &amp; Gray.</title>
        <authorList>
            <person name="Szrajer S."/>
            <person name="Gray D."/>
            <person name="Ylla G."/>
        </authorList>
    </citation>
    <scope>NUCLEOTIDE SEQUENCE [LARGE SCALE GENOMIC DNA]</scope>
    <source>
        <strain evidence="3">DAG 2021-001</strain>
        <tissue evidence="3">Whole body minus gut</tissue>
    </source>
</reference>
<comment type="similarity">
    <text evidence="1">Belongs to the LDH2/MDH2 oxidoreductase family.</text>
</comment>
<dbReference type="Gene3D" id="3.30.1370.60">
    <property type="entry name" value="Hypothetical oxidoreductase yiak, domain 2"/>
    <property type="match status" value="1"/>
</dbReference>
<protein>
    <recommendedName>
        <fullName evidence="5">Malate dehydrogenase</fullName>
    </recommendedName>
</protein>
<dbReference type="InterPro" id="IPR043143">
    <property type="entry name" value="Mal/L-sulf/L-lact_DH-like_NADP"/>
</dbReference>
<dbReference type="InterPro" id="IPR003767">
    <property type="entry name" value="Malate/L-lactate_DH-like"/>
</dbReference>
<evidence type="ECO:0000256" key="1">
    <source>
        <dbReference type="ARBA" id="ARBA00006056"/>
    </source>
</evidence>
<evidence type="ECO:0000313" key="4">
    <source>
        <dbReference type="Proteomes" id="UP001378592"/>
    </source>
</evidence>
<proteinExistence type="inferred from homology"/>
<accession>A0AAN9W320</accession>
<evidence type="ECO:0000313" key="3">
    <source>
        <dbReference type="EMBL" id="KAK7873581.1"/>
    </source>
</evidence>
<keyword evidence="2" id="KW-0560">Oxidoreductase</keyword>
<dbReference type="Pfam" id="PF02615">
    <property type="entry name" value="Ldh_2"/>
    <property type="match status" value="1"/>
</dbReference>
<name>A0AAN9W320_9ORTH</name>
<dbReference type="Proteomes" id="UP001378592">
    <property type="component" value="Unassembled WGS sequence"/>
</dbReference>
<dbReference type="InterPro" id="IPR043144">
    <property type="entry name" value="Mal/L-sulf/L-lact_DH-like_ah"/>
</dbReference>
<evidence type="ECO:0008006" key="5">
    <source>
        <dbReference type="Google" id="ProtNLM"/>
    </source>
</evidence>
<sequence length="365" mass="38462">MAQQLTTAAGPRLVALAEVQRFVRECVAKAGAPDAHARAMASVLAEADRRGHFSHGLNRLDMYVNDLQSGLCDGAVTPRVLRETPATAWVDGCNGLGPVVGTFCMELAIRKARETGVGWVAAKGSNHFGIAAWYSMMALKENMIGMSFTNTSPFLSPTRSKQAALGTNPLSLAAPAEGGDSYVLDMATTAVAVGKIEVQRRRGERIPAGWAQDASGAATTDPDEAMNVGCLMPLGGAESTSGYKGYGLALMVELLCGVLAGATYGPDVRKWMGDEDRPADLGQCFVAVDPQCFAPGFEGRLQDLLSKLRAMEPADPAAPVLVAGDPERAHEAKVEREGGVSYHPSQIIACEELAKSLGVQPMDGR</sequence>
<dbReference type="GO" id="GO:0016491">
    <property type="term" value="F:oxidoreductase activity"/>
    <property type="evidence" value="ECO:0007669"/>
    <property type="project" value="UniProtKB-KW"/>
</dbReference>
<dbReference type="AlphaFoldDB" id="A0AAN9W320"/>
<evidence type="ECO:0000256" key="2">
    <source>
        <dbReference type="ARBA" id="ARBA00023002"/>
    </source>
</evidence>
<dbReference type="PANTHER" id="PTHR11091">
    <property type="entry name" value="OXIDOREDUCTASE-RELATED"/>
    <property type="match status" value="1"/>
</dbReference>
<keyword evidence="4" id="KW-1185">Reference proteome</keyword>
<comment type="caution">
    <text evidence="3">The sequence shown here is derived from an EMBL/GenBank/DDBJ whole genome shotgun (WGS) entry which is preliminary data.</text>
</comment>
<dbReference type="EMBL" id="JAZDUA010000011">
    <property type="protein sequence ID" value="KAK7873581.1"/>
    <property type="molecule type" value="Genomic_DNA"/>
</dbReference>
<dbReference type="Gene3D" id="1.10.1530.10">
    <property type="match status" value="1"/>
</dbReference>
<dbReference type="PANTHER" id="PTHR11091:SF0">
    <property type="entry name" value="MALATE DEHYDROGENASE"/>
    <property type="match status" value="1"/>
</dbReference>